<dbReference type="AlphaFoldDB" id="A0ABD1QP14"/>
<accession>A0ABD1QP14</accession>
<evidence type="ECO:0000313" key="1">
    <source>
        <dbReference type="EMBL" id="KAL2477248.1"/>
    </source>
</evidence>
<proteinExistence type="predicted"/>
<name>A0ABD1QP14_9LAMI</name>
<gene>
    <name evidence="1" type="ORF">Fot_46262</name>
</gene>
<keyword evidence="2" id="KW-1185">Reference proteome</keyword>
<sequence length="213" mass="23287">MICVVRKFTKRCAAIAANNMKFVLDGTVESESTSQSCQSDKEDIGGFAGIAGCLHKLTSSEKQVGTPKEEDLANWGHHHFPSTIPDTIFQASAGDEVSFVFTNQVDGKLVPVESTVKAKTEEVEGHKNLPSFRKTMFGKATMSSQHQATLPLISSRDSVASSSNLKPPEKTHIKFMRTLGGKSHVKLTNKISPRNQTPPIQLSHAFINDDDFE</sequence>
<protein>
    <submittedName>
        <fullName evidence="1">Protein CHROMATIN REMODELING 25</fullName>
    </submittedName>
</protein>
<reference evidence="2" key="1">
    <citation type="submission" date="2024-07" db="EMBL/GenBank/DDBJ databases">
        <title>Two chromosome-level genome assemblies of Korean endemic species Abeliophyllum distichum and Forsythia ovata (Oleaceae).</title>
        <authorList>
            <person name="Jang H."/>
        </authorList>
    </citation>
    <scope>NUCLEOTIDE SEQUENCE [LARGE SCALE GENOMIC DNA]</scope>
</reference>
<organism evidence="1 2">
    <name type="scientific">Forsythia ovata</name>
    <dbReference type="NCBI Taxonomy" id="205694"/>
    <lineage>
        <taxon>Eukaryota</taxon>
        <taxon>Viridiplantae</taxon>
        <taxon>Streptophyta</taxon>
        <taxon>Embryophyta</taxon>
        <taxon>Tracheophyta</taxon>
        <taxon>Spermatophyta</taxon>
        <taxon>Magnoliopsida</taxon>
        <taxon>eudicotyledons</taxon>
        <taxon>Gunneridae</taxon>
        <taxon>Pentapetalae</taxon>
        <taxon>asterids</taxon>
        <taxon>lamiids</taxon>
        <taxon>Lamiales</taxon>
        <taxon>Oleaceae</taxon>
        <taxon>Forsythieae</taxon>
        <taxon>Forsythia</taxon>
    </lineage>
</organism>
<comment type="caution">
    <text evidence="1">The sequence shown here is derived from an EMBL/GenBank/DDBJ whole genome shotgun (WGS) entry which is preliminary data.</text>
</comment>
<evidence type="ECO:0000313" key="2">
    <source>
        <dbReference type="Proteomes" id="UP001604277"/>
    </source>
</evidence>
<dbReference type="Proteomes" id="UP001604277">
    <property type="component" value="Unassembled WGS sequence"/>
</dbReference>
<dbReference type="EMBL" id="JBFOLJ010000014">
    <property type="protein sequence ID" value="KAL2477248.1"/>
    <property type="molecule type" value="Genomic_DNA"/>
</dbReference>